<dbReference type="AlphaFoldDB" id="A0AAV7R824"/>
<evidence type="ECO:0000313" key="1">
    <source>
        <dbReference type="EMBL" id="KAJ1146953.1"/>
    </source>
</evidence>
<proteinExistence type="predicted"/>
<dbReference type="Proteomes" id="UP001066276">
    <property type="component" value="Chromosome 6"/>
</dbReference>
<sequence>MRVAPIRVLPLHTRSSADPDAPATTEGRVALSPPCSAAPLLFVSCWRNNLEGGAAGPDRFTGLVTRAKGSLCSFLRSSGYSRNSCRPVSSVLSCASLLTAAPHKLPAIGPGGDVGAARQAYRCRQELRMLFENYRGSAMVVSAFRSTRHLADPSGSQSRSMTGAPRDPVHIVLGKWIFSFKLLRHKCDTGSDWPC</sequence>
<accession>A0AAV7R824</accession>
<comment type="caution">
    <text evidence="1">The sequence shown here is derived from an EMBL/GenBank/DDBJ whole genome shotgun (WGS) entry which is preliminary data.</text>
</comment>
<name>A0AAV7R824_PLEWA</name>
<dbReference type="EMBL" id="JANPWB010000010">
    <property type="protein sequence ID" value="KAJ1146953.1"/>
    <property type="molecule type" value="Genomic_DNA"/>
</dbReference>
<evidence type="ECO:0000313" key="2">
    <source>
        <dbReference type="Proteomes" id="UP001066276"/>
    </source>
</evidence>
<keyword evidence="2" id="KW-1185">Reference proteome</keyword>
<gene>
    <name evidence="1" type="ORF">NDU88_013205</name>
</gene>
<reference evidence="1" key="1">
    <citation type="journal article" date="2022" name="bioRxiv">
        <title>Sequencing and chromosome-scale assembly of the giantPleurodeles waltlgenome.</title>
        <authorList>
            <person name="Brown T."/>
            <person name="Elewa A."/>
            <person name="Iarovenko S."/>
            <person name="Subramanian E."/>
            <person name="Araus A.J."/>
            <person name="Petzold A."/>
            <person name="Susuki M."/>
            <person name="Suzuki K.-i.T."/>
            <person name="Hayashi T."/>
            <person name="Toyoda A."/>
            <person name="Oliveira C."/>
            <person name="Osipova E."/>
            <person name="Leigh N.D."/>
            <person name="Simon A."/>
            <person name="Yun M.H."/>
        </authorList>
    </citation>
    <scope>NUCLEOTIDE SEQUENCE</scope>
    <source>
        <strain evidence="1">20211129_DDA</strain>
        <tissue evidence="1">Liver</tissue>
    </source>
</reference>
<protein>
    <submittedName>
        <fullName evidence="1">Uncharacterized protein</fullName>
    </submittedName>
</protein>
<organism evidence="1 2">
    <name type="scientific">Pleurodeles waltl</name>
    <name type="common">Iberian ribbed newt</name>
    <dbReference type="NCBI Taxonomy" id="8319"/>
    <lineage>
        <taxon>Eukaryota</taxon>
        <taxon>Metazoa</taxon>
        <taxon>Chordata</taxon>
        <taxon>Craniata</taxon>
        <taxon>Vertebrata</taxon>
        <taxon>Euteleostomi</taxon>
        <taxon>Amphibia</taxon>
        <taxon>Batrachia</taxon>
        <taxon>Caudata</taxon>
        <taxon>Salamandroidea</taxon>
        <taxon>Salamandridae</taxon>
        <taxon>Pleurodelinae</taxon>
        <taxon>Pleurodeles</taxon>
    </lineage>
</organism>